<keyword evidence="4" id="KW-1185">Reference proteome</keyword>
<dbReference type="Proteomes" id="UP000735302">
    <property type="component" value="Unassembled WGS sequence"/>
</dbReference>
<feature type="transmembrane region" description="Helical" evidence="2">
    <location>
        <begin position="164"/>
        <end position="184"/>
    </location>
</feature>
<evidence type="ECO:0000256" key="1">
    <source>
        <dbReference type="ARBA" id="ARBA00009172"/>
    </source>
</evidence>
<dbReference type="InterPro" id="IPR051951">
    <property type="entry name" value="UNC-93_regulatory"/>
</dbReference>
<gene>
    <name evidence="3" type="ORF">PoB_005456500</name>
</gene>
<dbReference type="SUPFAM" id="SSF103473">
    <property type="entry name" value="MFS general substrate transporter"/>
    <property type="match status" value="1"/>
</dbReference>
<feature type="transmembrane region" description="Helical" evidence="2">
    <location>
        <begin position="272"/>
        <end position="295"/>
    </location>
</feature>
<sequence length="519" mass="56424">MIKTAPTKEDSVKGLIGFDVGQTNGEKARLISNEVKNPLIHSATKIRNESPEPPMEKDKVDNFEHDLSPPDLVPPWKSIIALCLAYLFTYSAFEAIQNLQSSINPENHVGVLSMAFTYSAVILGSALGPMCANLVGHKNIVLSCFVVHLCYTLSNCAPSSVRPAVLITMATFLGVCIGGLGMSRGVYITTISTSYCYYRKLPDSRLYSVMSFFYGIFYACMKGSQIPGNLMSSGILLSAKYNQSLVRDTKCGPRVCAEFDNTLSFERPPKDVLYLLFGAFALCNIVGILSIAFGIPNLSYVDKTSGQDETTVGIVKKNVYDCRSMLINPKFIAIMPLNVSQAIIAMALDTGYTKAFVTCAIGVQWVGYSMVALGVASSVTSILANFSVRCTGRIFQFCIGIGLDIATALIMLLWEPDVTSRPVMFLAVPFLAGIAQGILQPQLQTLIGSVFHKEELPSAYAAVNGVRCLAFALSLILACTACLYHILMLALVFYLPAVLGYAYTELREWRAAIKEDSGQ</sequence>
<accession>A0AAV4C5S6</accession>
<evidence type="ECO:0000313" key="3">
    <source>
        <dbReference type="EMBL" id="GFO28060.1"/>
    </source>
</evidence>
<comment type="caution">
    <text evidence="3">The sequence shown here is derived from an EMBL/GenBank/DDBJ whole genome shotgun (WGS) entry which is preliminary data.</text>
</comment>
<feature type="transmembrane region" description="Helical" evidence="2">
    <location>
        <begin position="483"/>
        <end position="504"/>
    </location>
</feature>
<protein>
    <submittedName>
        <fullName evidence="3">Unc-93-like protein a</fullName>
    </submittedName>
</protein>
<feature type="transmembrane region" description="Helical" evidence="2">
    <location>
        <begin position="108"/>
        <end position="128"/>
    </location>
</feature>
<feature type="transmembrane region" description="Helical" evidence="2">
    <location>
        <begin position="365"/>
        <end position="387"/>
    </location>
</feature>
<dbReference type="AlphaFoldDB" id="A0AAV4C5S6"/>
<dbReference type="Gene3D" id="1.20.1250.20">
    <property type="entry name" value="MFS general substrate transporter like domains"/>
    <property type="match status" value="1"/>
</dbReference>
<keyword evidence="2" id="KW-1133">Transmembrane helix</keyword>
<proteinExistence type="inferred from homology"/>
<reference evidence="3 4" key="1">
    <citation type="journal article" date="2021" name="Elife">
        <title>Chloroplast acquisition without the gene transfer in kleptoplastic sea slugs, Plakobranchus ocellatus.</title>
        <authorList>
            <person name="Maeda T."/>
            <person name="Takahashi S."/>
            <person name="Yoshida T."/>
            <person name="Shimamura S."/>
            <person name="Takaki Y."/>
            <person name="Nagai Y."/>
            <person name="Toyoda A."/>
            <person name="Suzuki Y."/>
            <person name="Arimoto A."/>
            <person name="Ishii H."/>
            <person name="Satoh N."/>
            <person name="Nishiyama T."/>
            <person name="Hasebe M."/>
            <person name="Maruyama T."/>
            <person name="Minagawa J."/>
            <person name="Obokata J."/>
            <person name="Shigenobu S."/>
        </authorList>
    </citation>
    <scope>NUCLEOTIDE SEQUENCE [LARGE SCALE GENOMIC DNA]</scope>
</reference>
<evidence type="ECO:0000313" key="4">
    <source>
        <dbReference type="Proteomes" id="UP000735302"/>
    </source>
</evidence>
<feature type="transmembrane region" description="Helical" evidence="2">
    <location>
        <begin position="204"/>
        <end position="221"/>
    </location>
</feature>
<keyword evidence="2" id="KW-0472">Membrane</keyword>
<dbReference type="PANTHER" id="PTHR19444">
    <property type="entry name" value="UNC-93 RELATED"/>
    <property type="match status" value="1"/>
</dbReference>
<feature type="transmembrane region" description="Helical" evidence="2">
    <location>
        <begin position="394"/>
        <end position="414"/>
    </location>
</feature>
<keyword evidence="2" id="KW-0812">Transmembrane</keyword>
<dbReference type="PANTHER" id="PTHR19444:SF13">
    <property type="entry name" value="PROTEIN UNC-93 HOMOLOG A"/>
    <property type="match status" value="1"/>
</dbReference>
<dbReference type="InterPro" id="IPR036259">
    <property type="entry name" value="MFS_trans_sf"/>
</dbReference>
<evidence type="ECO:0000256" key="2">
    <source>
        <dbReference type="SAM" id="Phobius"/>
    </source>
</evidence>
<name>A0AAV4C5S6_9GAST</name>
<dbReference type="EMBL" id="BLXT01005988">
    <property type="protein sequence ID" value="GFO28060.1"/>
    <property type="molecule type" value="Genomic_DNA"/>
</dbReference>
<comment type="similarity">
    <text evidence="1">Belongs to the unc-93 family.</text>
</comment>
<organism evidence="3 4">
    <name type="scientific">Plakobranchus ocellatus</name>
    <dbReference type="NCBI Taxonomy" id="259542"/>
    <lineage>
        <taxon>Eukaryota</taxon>
        <taxon>Metazoa</taxon>
        <taxon>Spiralia</taxon>
        <taxon>Lophotrochozoa</taxon>
        <taxon>Mollusca</taxon>
        <taxon>Gastropoda</taxon>
        <taxon>Heterobranchia</taxon>
        <taxon>Euthyneura</taxon>
        <taxon>Panpulmonata</taxon>
        <taxon>Sacoglossa</taxon>
        <taxon>Placobranchoidea</taxon>
        <taxon>Plakobranchidae</taxon>
        <taxon>Plakobranchus</taxon>
    </lineage>
</organism>